<reference evidence="1 2" key="1">
    <citation type="journal article" date="2019" name="Nat. Plants">
        <title>Stout camphor tree genome fills gaps in understanding of flowering plant genome evolution.</title>
        <authorList>
            <person name="Chaw S.M."/>
            <person name="Liu Y.C."/>
            <person name="Wu Y.W."/>
            <person name="Wang H.Y."/>
            <person name="Lin C.I."/>
            <person name="Wu C.S."/>
            <person name="Ke H.M."/>
            <person name="Chang L.Y."/>
            <person name="Hsu C.Y."/>
            <person name="Yang H.T."/>
            <person name="Sudianto E."/>
            <person name="Hsu M.H."/>
            <person name="Wu K.P."/>
            <person name="Wang L.N."/>
            <person name="Leebens-Mack J.H."/>
            <person name="Tsai I.J."/>
        </authorList>
    </citation>
    <scope>NUCLEOTIDE SEQUENCE [LARGE SCALE GENOMIC DNA]</scope>
    <source>
        <strain evidence="2">cv. Chaw 1501</strain>
        <tissue evidence="1">Young leaves</tissue>
    </source>
</reference>
<evidence type="ECO:0000313" key="2">
    <source>
        <dbReference type="Proteomes" id="UP000283530"/>
    </source>
</evidence>
<dbReference type="STRING" id="337451.A0A3S3Q2V3"/>
<dbReference type="AlphaFoldDB" id="A0A3S3Q2V3"/>
<dbReference type="InterPro" id="IPR008978">
    <property type="entry name" value="HSP20-like_chaperone"/>
</dbReference>
<accession>A0A3S3Q2V3</accession>
<dbReference type="PANTHER" id="PTHR34661:SF1">
    <property type="entry name" value="INCREASED DNA METHYLATION 3"/>
    <property type="match status" value="1"/>
</dbReference>
<dbReference type="GO" id="GO:0005634">
    <property type="term" value="C:nucleus"/>
    <property type="evidence" value="ECO:0007669"/>
    <property type="project" value="TreeGrafter"/>
</dbReference>
<gene>
    <name evidence="1" type="ORF">CKAN_00682300</name>
</gene>
<comment type="caution">
    <text evidence="1">The sequence shown here is derived from an EMBL/GenBank/DDBJ whole genome shotgun (WGS) entry which is preliminary data.</text>
</comment>
<proteinExistence type="predicted"/>
<organism evidence="1 2">
    <name type="scientific">Cinnamomum micranthum f. kanehirae</name>
    <dbReference type="NCBI Taxonomy" id="337451"/>
    <lineage>
        <taxon>Eukaryota</taxon>
        <taxon>Viridiplantae</taxon>
        <taxon>Streptophyta</taxon>
        <taxon>Embryophyta</taxon>
        <taxon>Tracheophyta</taxon>
        <taxon>Spermatophyta</taxon>
        <taxon>Magnoliopsida</taxon>
        <taxon>Magnoliidae</taxon>
        <taxon>Laurales</taxon>
        <taxon>Lauraceae</taxon>
        <taxon>Cinnamomum</taxon>
    </lineage>
</organism>
<dbReference type="Gene3D" id="2.60.40.790">
    <property type="match status" value="1"/>
</dbReference>
<protein>
    <submittedName>
        <fullName evidence="1">Increased DNA methylation 3</fullName>
    </submittedName>
</protein>
<dbReference type="InterPro" id="IPR039321">
    <property type="entry name" value="IDM2/3-like"/>
</dbReference>
<evidence type="ECO:0000313" key="1">
    <source>
        <dbReference type="EMBL" id="RWR78297.1"/>
    </source>
</evidence>
<dbReference type="CDD" id="cd06464">
    <property type="entry name" value="ACD_sHsps-like"/>
    <property type="match status" value="1"/>
</dbReference>
<keyword evidence="2" id="KW-1185">Reference proteome</keyword>
<dbReference type="EMBL" id="QPKB01000002">
    <property type="protein sequence ID" value="RWR78297.1"/>
    <property type="molecule type" value="Genomic_DNA"/>
</dbReference>
<dbReference type="OrthoDB" id="1211981at2759"/>
<name>A0A3S3Q2V3_9MAGN</name>
<dbReference type="Proteomes" id="UP000283530">
    <property type="component" value="Unassembled WGS sequence"/>
</dbReference>
<dbReference type="PANTHER" id="PTHR34661">
    <property type="entry name" value="INCREASED DNA METHYLATION 3"/>
    <property type="match status" value="1"/>
</dbReference>
<sequence length="401" mass="44702">MDQFRTNSGPVKASTSDQRFLINFIMGNYLGPDVKTDKPRRSASQRMADGLPPYDISDLCSTNIKRSEVESLYYYVLKNAHQSAIMKLQTLDLYFAGNLPSDNVDNPEDVCNFTGLFPWAIHEGSFEIFNGIVVIDDPDISHIKPEDLQRFKWLTGVSQLKINKDEALSYHHVYRTTPNTNNNRSSMEPSMEVVTAGNDDASQQFRNSFKRGRVRDILQVQKPSHMADPSHVHLPCSVEGTPPVETTSSTEPVMLVLGSMSKIEQWSRVTDVILTGTAKDGKLGPLVGRAEIGSSKNSYFFRVAIPGVNKDDGQFCCDIESNGKVQIRGVITTDDRSALQKSRVFQMKTNHFCPPGPFQVSFRLPGPVDPRLFLGDFGLGMFEAVVRKLMEPSNNNNALSI</sequence>